<keyword evidence="1" id="KW-0732">Signal</keyword>
<evidence type="ECO:0000256" key="1">
    <source>
        <dbReference type="SAM" id="SignalP"/>
    </source>
</evidence>
<reference evidence="2" key="1">
    <citation type="submission" date="2021-12" db="EMBL/GenBank/DDBJ databases">
        <authorList>
            <person name="Martin H S."/>
        </authorList>
    </citation>
    <scope>NUCLEOTIDE SEQUENCE</scope>
</reference>
<evidence type="ECO:0000313" key="2">
    <source>
        <dbReference type="EMBL" id="CAH0717529.1"/>
    </source>
</evidence>
<dbReference type="EMBL" id="OV170232">
    <property type="protein sequence ID" value="CAH0717529.1"/>
    <property type="molecule type" value="Genomic_DNA"/>
</dbReference>
<dbReference type="Proteomes" id="UP000838878">
    <property type="component" value="Chromosome 12"/>
</dbReference>
<feature type="non-terminal residue" evidence="2">
    <location>
        <position position="68"/>
    </location>
</feature>
<feature type="signal peptide" evidence="1">
    <location>
        <begin position="1"/>
        <end position="18"/>
    </location>
</feature>
<dbReference type="AlphaFoldDB" id="A0A8J9UDS2"/>
<feature type="chain" id="PRO_5035465183" evidence="1">
    <location>
        <begin position="19"/>
        <end position="68"/>
    </location>
</feature>
<proteinExistence type="predicted"/>
<protein>
    <submittedName>
        <fullName evidence="2">Uncharacterized protein</fullName>
    </submittedName>
</protein>
<name>A0A8J9UDS2_9NEOP</name>
<evidence type="ECO:0000313" key="3">
    <source>
        <dbReference type="Proteomes" id="UP000838878"/>
    </source>
</evidence>
<accession>A0A8J9UDS2</accession>
<organism evidence="2 3">
    <name type="scientific">Brenthis ino</name>
    <name type="common">lesser marbled fritillary</name>
    <dbReference type="NCBI Taxonomy" id="405034"/>
    <lineage>
        <taxon>Eukaryota</taxon>
        <taxon>Metazoa</taxon>
        <taxon>Ecdysozoa</taxon>
        <taxon>Arthropoda</taxon>
        <taxon>Hexapoda</taxon>
        <taxon>Insecta</taxon>
        <taxon>Pterygota</taxon>
        <taxon>Neoptera</taxon>
        <taxon>Endopterygota</taxon>
        <taxon>Lepidoptera</taxon>
        <taxon>Glossata</taxon>
        <taxon>Ditrysia</taxon>
        <taxon>Papilionoidea</taxon>
        <taxon>Nymphalidae</taxon>
        <taxon>Heliconiinae</taxon>
        <taxon>Argynnini</taxon>
        <taxon>Brenthis</taxon>
    </lineage>
</organism>
<keyword evidence="3" id="KW-1185">Reference proteome</keyword>
<sequence length="68" mass="7479">MCKCRISKVKVLLFLVYGISHPSVKDKTYTIGGFPLDCRVICVQKVVFVGETGSSYSLICKDDSSDSL</sequence>
<gene>
    <name evidence="2" type="ORF">BINO364_LOCUS4126</name>
</gene>